<name>A0A9P1ITJ3_9PELO</name>
<reference evidence="2" key="1">
    <citation type="submission" date="2022-11" db="EMBL/GenBank/DDBJ databases">
        <authorList>
            <person name="Kikuchi T."/>
        </authorList>
    </citation>
    <scope>NUCLEOTIDE SEQUENCE</scope>
    <source>
        <strain evidence="2">PS1010</strain>
    </source>
</reference>
<keyword evidence="3" id="KW-1185">Reference proteome</keyword>
<dbReference type="AlphaFoldDB" id="A0A9P1ITJ3"/>
<feature type="region of interest" description="Disordered" evidence="1">
    <location>
        <begin position="52"/>
        <end position="71"/>
    </location>
</feature>
<protein>
    <submittedName>
        <fullName evidence="2">Uncharacterized protein</fullName>
    </submittedName>
</protein>
<dbReference type="EMBL" id="CANHGI010000004">
    <property type="protein sequence ID" value="CAI5449113.1"/>
    <property type="molecule type" value="Genomic_DNA"/>
</dbReference>
<organism evidence="2 3">
    <name type="scientific">Caenorhabditis angaria</name>
    <dbReference type="NCBI Taxonomy" id="860376"/>
    <lineage>
        <taxon>Eukaryota</taxon>
        <taxon>Metazoa</taxon>
        <taxon>Ecdysozoa</taxon>
        <taxon>Nematoda</taxon>
        <taxon>Chromadorea</taxon>
        <taxon>Rhabditida</taxon>
        <taxon>Rhabditina</taxon>
        <taxon>Rhabditomorpha</taxon>
        <taxon>Rhabditoidea</taxon>
        <taxon>Rhabditidae</taxon>
        <taxon>Peloderinae</taxon>
        <taxon>Caenorhabditis</taxon>
    </lineage>
</organism>
<accession>A0A9P1ITJ3</accession>
<dbReference type="Proteomes" id="UP001152747">
    <property type="component" value="Unassembled WGS sequence"/>
</dbReference>
<gene>
    <name evidence="2" type="ORF">CAMP_LOCUS11750</name>
</gene>
<evidence type="ECO:0000313" key="2">
    <source>
        <dbReference type="EMBL" id="CAI5449113.1"/>
    </source>
</evidence>
<comment type="caution">
    <text evidence="2">The sequence shown here is derived from an EMBL/GenBank/DDBJ whole genome shotgun (WGS) entry which is preliminary data.</text>
</comment>
<sequence length="71" mass="8323">MRRRDHQGRESALKSMINDDVDYDYVIEKLASYFDVKSVNIKLQLEVYAKKEAKEAGKEDEKKEVIGEENE</sequence>
<evidence type="ECO:0000313" key="3">
    <source>
        <dbReference type="Proteomes" id="UP001152747"/>
    </source>
</evidence>
<evidence type="ECO:0000256" key="1">
    <source>
        <dbReference type="SAM" id="MobiDB-lite"/>
    </source>
</evidence>
<proteinExistence type="predicted"/>